<dbReference type="Gene3D" id="1.25.40.10">
    <property type="entry name" value="Tetratricopeptide repeat domain"/>
    <property type="match status" value="1"/>
</dbReference>
<evidence type="ECO:0000259" key="8">
    <source>
        <dbReference type="Pfam" id="PF25575"/>
    </source>
</evidence>
<dbReference type="PANTHER" id="PTHR11006:SF4">
    <property type="entry name" value="PROTEIN ARGININE N-METHYLTRANSFERASE 7"/>
    <property type="match status" value="1"/>
</dbReference>
<dbReference type="AlphaFoldDB" id="A0AAW1T350"/>
<dbReference type="InterPro" id="IPR055135">
    <property type="entry name" value="PRMT_dom"/>
</dbReference>
<dbReference type="SMART" id="SM00028">
    <property type="entry name" value="TPR"/>
    <property type="match status" value="3"/>
</dbReference>
<dbReference type="Pfam" id="PF22528">
    <property type="entry name" value="PRMT_C"/>
    <property type="match status" value="1"/>
</dbReference>
<keyword evidence="1 5" id="KW-0489">Methyltransferase</keyword>
<dbReference type="InterPro" id="IPR011990">
    <property type="entry name" value="TPR-like_helical_dom_sf"/>
</dbReference>
<reference evidence="9 10" key="1">
    <citation type="journal article" date="2024" name="Nat. Commun.">
        <title>Phylogenomics reveals the evolutionary origins of lichenization in chlorophyte algae.</title>
        <authorList>
            <person name="Puginier C."/>
            <person name="Libourel C."/>
            <person name="Otte J."/>
            <person name="Skaloud P."/>
            <person name="Haon M."/>
            <person name="Grisel S."/>
            <person name="Petersen M."/>
            <person name="Berrin J.G."/>
            <person name="Delaux P.M."/>
            <person name="Dal Grande F."/>
            <person name="Keller J."/>
        </authorList>
    </citation>
    <scope>NUCLEOTIDE SEQUENCE [LARGE SCALE GENOMIC DNA]</scope>
    <source>
        <strain evidence="9 10">SAG 2523</strain>
    </source>
</reference>
<dbReference type="PROSITE" id="PS51678">
    <property type="entry name" value="SAM_MT_PRMT"/>
    <property type="match status" value="1"/>
</dbReference>
<feature type="compositionally biased region" description="Basic and acidic residues" evidence="6">
    <location>
        <begin position="406"/>
        <end position="418"/>
    </location>
</feature>
<dbReference type="SUPFAM" id="SSF53335">
    <property type="entry name" value="S-adenosyl-L-methionine-dependent methyltransferases"/>
    <property type="match status" value="2"/>
</dbReference>
<dbReference type="GO" id="GO:0032259">
    <property type="term" value="P:methylation"/>
    <property type="evidence" value="ECO:0007669"/>
    <property type="project" value="UniProtKB-KW"/>
</dbReference>
<keyword evidence="3 5" id="KW-0949">S-adenosyl-L-methionine</keyword>
<dbReference type="Pfam" id="PF06325">
    <property type="entry name" value="PrmA"/>
    <property type="match status" value="1"/>
</dbReference>
<dbReference type="Pfam" id="PF25575">
    <property type="entry name" value="TPR_BSK1_C"/>
    <property type="match status" value="1"/>
</dbReference>
<accession>A0AAW1T350</accession>
<dbReference type="InterPro" id="IPR019734">
    <property type="entry name" value="TPR_rpt"/>
</dbReference>
<name>A0AAW1T350_9CHLO</name>
<proteinExistence type="predicted"/>
<organism evidence="9 10">
    <name type="scientific">Apatococcus fuscideae</name>
    <dbReference type="NCBI Taxonomy" id="2026836"/>
    <lineage>
        <taxon>Eukaryota</taxon>
        <taxon>Viridiplantae</taxon>
        <taxon>Chlorophyta</taxon>
        <taxon>core chlorophytes</taxon>
        <taxon>Trebouxiophyceae</taxon>
        <taxon>Chlorellales</taxon>
        <taxon>Chlorellaceae</taxon>
        <taxon>Apatococcus</taxon>
    </lineage>
</organism>
<dbReference type="PANTHER" id="PTHR11006">
    <property type="entry name" value="PROTEIN ARGININE N-METHYLTRANSFERASE"/>
    <property type="match status" value="1"/>
</dbReference>
<evidence type="ECO:0000313" key="10">
    <source>
        <dbReference type="Proteomes" id="UP001485043"/>
    </source>
</evidence>
<feature type="domain" description="Protein arginine N-methyltransferase" evidence="7">
    <location>
        <begin position="836"/>
        <end position="921"/>
    </location>
</feature>
<dbReference type="GO" id="GO:0016274">
    <property type="term" value="F:protein-arginine N-methyltransferase activity"/>
    <property type="evidence" value="ECO:0007669"/>
    <property type="project" value="InterPro"/>
</dbReference>
<dbReference type="InterPro" id="IPR058209">
    <property type="entry name" value="TPR_BSK1_C"/>
</dbReference>
<protein>
    <submittedName>
        <fullName evidence="9">Uncharacterized protein</fullName>
    </submittedName>
</protein>
<dbReference type="InterPro" id="IPR025799">
    <property type="entry name" value="Arg_MeTrfase"/>
</dbReference>
<dbReference type="Gene3D" id="3.40.50.150">
    <property type="entry name" value="Vaccinia Virus protein VP39"/>
    <property type="match status" value="2"/>
</dbReference>
<dbReference type="Gene3D" id="2.70.160.11">
    <property type="entry name" value="Hnrnp arginine n-methyltransferase1"/>
    <property type="match status" value="2"/>
</dbReference>
<feature type="domain" description="Serine/threonine-protein kinase BSK1-like TPR repeats" evidence="8">
    <location>
        <begin position="46"/>
        <end position="117"/>
    </location>
</feature>
<dbReference type="InterPro" id="IPR029063">
    <property type="entry name" value="SAM-dependent_MTases_sf"/>
</dbReference>
<dbReference type="GO" id="GO:0042054">
    <property type="term" value="F:histone methyltransferase activity"/>
    <property type="evidence" value="ECO:0007669"/>
    <property type="project" value="TreeGrafter"/>
</dbReference>
<feature type="repeat" description="TPR" evidence="4">
    <location>
        <begin position="113"/>
        <end position="146"/>
    </location>
</feature>
<keyword evidence="10" id="KW-1185">Reference proteome</keyword>
<evidence type="ECO:0000256" key="6">
    <source>
        <dbReference type="SAM" id="MobiDB-lite"/>
    </source>
</evidence>
<evidence type="ECO:0000256" key="2">
    <source>
        <dbReference type="ARBA" id="ARBA00022679"/>
    </source>
</evidence>
<dbReference type="PROSITE" id="PS50005">
    <property type="entry name" value="TPR"/>
    <property type="match status" value="1"/>
</dbReference>
<feature type="region of interest" description="Disordered" evidence="6">
    <location>
        <begin position="933"/>
        <end position="953"/>
    </location>
</feature>
<feature type="region of interest" description="Disordered" evidence="6">
    <location>
        <begin position="378"/>
        <end position="418"/>
    </location>
</feature>
<evidence type="ECO:0000313" key="9">
    <source>
        <dbReference type="EMBL" id="KAK9863045.1"/>
    </source>
</evidence>
<evidence type="ECO:0000256" key="1">
    <source>
        <dbReference type="ARBA" id="ARBA00022603"/>
    </source>
</evidence>
<dbReference type="Proteomes" id="UP001485043">
    <property type="component" value="Unassembled WGS sequence"/>
</dbReference>
<evidence type="ECO:0000256" key="4">
    <source>
        <dbReference type="PROSITE-ProRule" id="PRU00339"/>
    </source>
</evidence>
<evidence type="ECO:0000256" key="5">
    <source>
        <dbReference type="PROSITE-ProRule" id="PRU01015"/>
    </source>
</evidence>
<dbReference type="SUPFAM" id="SSF48452">
    <property type="entry name" value="TPR-like"/>
    <property type="match status" value="1"/>
</dbReference>
<comment type="caution">
    <text evidence="9">The sequence shown here is derived from an EMBL/GenBank/DDBJ whole genome shotgun (WGS) entry which is preliminary data.</text>
</comment>
<evidence type="ECO:0000256" key="3">
    <source>
        <dbReference type="ARBA" id="ARBA00022691"/>
    </source>
</evidence>
<gene>
    <name evidence="9" type="ORF">WJX84_000363</name>
</gene>
<keyword evidence="2 5" id="KW-0808">Transferase</keyword>
<sequence>MPGVGGAEAQSGDPTLCAPDQQQAIEAYYGFRLDQADPEQLKLLVSNSKRNGNICFKERRYRESVRWYSQAIAGDPQDSNLFSNRSAAHLALDEPEEALQDAKKAVQLNAAWAKAHYRLGSAHLALAQWHQAEEAFARGLALSHENAEMADKLEFARQESTSEQAAEKAFKAMHRRDLVLKLREARRQDLQLTMLNQFKQSMAGPDWELEDYEWRPTYLPSMRLRPVDRSRIFRDPRRRMLADYINALADLAHPKAALPILQDDARILSYERAVQEAVARHQGGRVLVLSAGTGVLGMLAASAGSEEVVCIERSRFLYRMAKQALQANAHLQDRVTLIGCRLQACGVSGQELPPDIADGLASHEATIEAEDAGLLTADLSPKNAGSEAEHQLAMKRSAKEMQNAAGDKEQGHEARDLDRAADEISHKQLLRQLQRQQIMDSAHMLSGQADLLITDLLDHSVLGMGLLTAVDYASQHLLQPGATIVPGTLEVWAVLVSVQLGDVAGFDLSYLNRYRWHPQAEKVDLARLPHSKLSDPFKAMTLDLQQRVDALSTLAAEGNVTHETTLHWESDDCLSVPASHSGIWNGIAFWFKGLQYLDGLPVKQGDMVEVRVRQDQGQIIFTSNPDPRRARHAYLPRWHFDMLLDQQRNQAYQQAIERAVEFKQAAGCGDVNVLDVGAGSGLLSMMAARAGAASVIGAEMSQHMCDVGAETMVMNGYAAQCMLVNKDVRRMDVAQKPDGTPPDMPRKADLLVFEVFDSGLIGEGVLHSVAWAKARLLQPDALLVPSAATIFCQPIQMRTGKVRGLDFEQANVWRWRADYEGVDLPQQRDSWLPLGKPQQVMGFDFYEAQANMEPLQVPMELPVDVAGICNAIAFWFELHLDNETTLTTSPYSDKGGTWQQAVQWLGERQVEAGDMLRVTASHDTYSISFAPSSAEEQGLNREQPEGACSGTSSAMHTGVPLKDVAWEASHKQLAEMNGQLAKACIQNPLEYRATALAAVQFASRPHDLGIDAQQAVHFCTQMMG</sequence>
<dbReference type="EMBL" id="JALJOV010000523">
    <property type="protein sequence ID" value="KAK9863045.1"/>
    <property type="molecule type" value="Genomic_DNA"/>
</dbReference>
<dbReference type="CDD" id="cd02440">
    <property type="entry name" value="AdoMet_MTases"/>
    <property type="match status" value="2"/>
</dbReference>
<keyword evidence="4" id="KW-0802">TPR repeat</keyword>
<evidence type="ECO:0000259" key="7">
    <source>
        <dbReference type="Pfam" id="PF22528"/>
    </source>
</evidence>